<protein>
    <submittedName>
        <fullName evidence="1">Uncharacterized protein</fullName>
    </submittedName>
</protein>
<dbReference type="EMBL" id="NCUQ01000010">
    <property type="protein sequence ID" value="ORO65739.1"/>
    <property type="molecule type" value="Genomic_DNA"/>
</dbReference>
<evidence type="ECO:0000313" key="1">
    <source>
        <dbReference type="EMBL" id="ORO65739.1"/>
    </source>
</evidence>
<proteinExistence type="predicted"/>
<sequence length="93" mass="10518">MEIITTLQNGQPQTAYVTTEEFQTLTFKNGEIPTLGNFGEIEKIKVWFNGKGEVCTHKEFHVIKGDGRFFKREAVKKNGQLKESTIKALKTLG</sequence>
<evidence type="ECO:0000313" key="2">
    <source>
        <dbReference type="Proteomes" id="UP000193961"/>
    </source>
</evidence>
<dbReference type="RefSeq" id="WP_084881507.1">
    <property type="nucleotide sequence ID" value="NZ_NCUQ01000010.1"/>
</dbReference>
<dbReference type="AlphaFoldDB" id="A0A1X1HY00"/>
<organism evidence="1 2">
    <name type="scientific">Streptococcus oralis subsp. oralis</name>
    <dbReference type="NCBI Taxonomy" id="1891914"/>
    <lineage>
        <taxon>Bacteria</taxon>
        <taxon>Bacillati</taxon>
        <taxon>Bacillota</taxon>
        <taxon>Bacilli</taxon>
        <taxon>Lactobacillales</taxon>
        <taxon>Streptococcaceae</taxon>
        <taxon>Streptococcus</taxon>
    </lineage>
</organism>
<dbReference type="Proteomes" id="UP000193961">
    <property type="component" value="Unassembled WGS sequence"/>
</dbReference>
<comment type="caution">
    <text evidence="1">The sequence shown here is derived from an EMBL/GenBank/DDBJ whole genome shotgun (WGS) entry which is preliminary data.</text>
</comment>
<reference evidence="1 2" key="1">
    <citation type="journal article" date="2016" name="Eur. J. Clin. Microbiol. Infect. Dis.">
        <title>Whole genome sequencing as a tool for phylogenetic analysis of clinical strains of Mitis group streptococci.</title>
        <authorList>
            <person name="Rasmussen L.H."/>
            <person name="Dargis R."/>
            <person name="Hojholt K."/>
            <person name="Christensen J.J."/>
            <person name="Skovgaard O."/>
            <person name="Justesen U.S."/>
            <person name="Rosenvinge F.S."/>
            <person name="Moser C."/>
            <person name="Lukjancenko O."/>
            <person name="Rasmussen S."/>
            <person name="Nielsen X.C."/>
        </authorList>
    </citation>
    <scope>NUCLEOTIDE SEQUENCE [LARGE SCALE GENOMIC DNA]</scope>
    <source>
        <strain evidence="1 2">OD_321121_09</strain>
    </source>
</reference>
<gene>
    <name evidence="1" type="ORF">B7715_04960</name>
</gene>
<name>A0A1X1HY00_STROR</name>
<accession>A0A1X1HY00</accession>